<name>A0A3M7Q2S9_BRAPC</name>
<reference evidence="1 2" key="1">
    <citation type="journal article" date="2018" name="Sci. Rep.">
        <title>Genomic signatures of local adaptation to the degree of environmental predictability in rotifers.</title>
        <authorList>
            <person name="Franch-Gras L."/>
            <person name="Hahn C."/>
            <person name="Garcia-Roger E.M."/>
            <person name="Carmona M.J."/>
            <person name="Serra M."/>
            <person name="Gomez A."/>
        </authorList>
    </citation>
    <scope>NUCLEOTIDE SEQUENCE [LARGE SCALE GENOMIC DNA]</scope>
    <source>
        <strain evidence="1">HYR1</strain>
    </source>
</reference>
<gene>
    <name evidence="1" type="ORF">BpHYR1_034900</name>
</gene>
<evidence type="ECO:0000313" key="2">
    <source>
        <dbReference type="Proteomes" id="UP000276133"/>
    </source>
</evidence>
<accession>A0A3M7Q2S9</accession>
<sequence length="114" mass="12718">MVHLVHYDLAKKLAATGIIVELANLQTFGHFFDGRVPFVFVYKVKFVQNNEHLAAAYFANDEAFGCLGLDAFGDVNDQDHHVDDLGAANYCSDQRCMAWTVHQGVLDKVVAFQL</sequence>
<proteinExistence type="predicted"/>
<dbReference type="EMBL" id="REGN01007659">
    <property type="protein sequence ID" value="RNA05613.1"/>
    <property type="molecule type" value="Genomic_DNA"/>
</dbReference>
<protein>
    <submittedName>
        <fullName evidence="1">Uncharacterized protein</fullName>
    </submittedName>
</protein>
<dbReference type="Proteomes" id="UP000276133">
    <property type="component" value="Unassembled WGS sequence"/>
</dbReference>
<dbReference type="AlphaFoldDB" id="A0A3M7Q2S9"/>
<comment type="caution">
    <text evidence="1">The sequence shown here is derived from an EMBL/GenBank/DDBJ whole genome shotgun (WGS) entry which is preliminary data.</text>
</comment>
<evidence type="ECO:0000313" key="1">
    <source>
        <dbReference type="EMBL" id="RNA05613.1"/>
    </source>
</evidence>
<organism evidence="1 2">
    <name type="scientific">Brachionus plicatilis</name>
    <name type="common">Marine rotifer</name>
    <name type="synonym">Brachionus muelleri</name>
    <dbReference type="NCBI Taxonomy" id="10195"/>
    <lineage>
        <taxon>Eukaryota</taxon>
        <taxon>Metazoa</taxon>
        <taxon>Spiralia</taxon>
        <taxon>Gnathifera</taxon>
        <taxon>Rotifera</taxon>
        <taxon>Eurotatoria</taxon>
        <taxon>Monogononta</taxon>
        <taxon>Pseudotrocha</taxon>
        <taxon>Ploima</taxon>
        <taxon>Brachionidae</taxon>
        <taxon>Brachionus</taxon>
    </lineage>
</organism>
<keyword evidence="2" id="KW-1185">Reference proteome</keyword>